<feature type="non-terminal residue" evidence="1">
    <location>
        <position position="1"/>
    </location>
</feature>
<reference evidence="1" key="1">
    <citation type="submission" date="2014-12" db="EMBL/GenBank/DDBJ databases">
        <title>Insight into the proteome of Arion vulgaris.</title>
        <authorList>
            <person name="Aradska J."/>
            <person name="Bulat T."/>
            <person name="Smidak R."/>
            <person name="Sarate P."/>
            <person name="Gangsoo J."/>
            <person name="Sialana F."/>
            <person name="Bilban M."/>
            <person name="Lubec G."/>
        </authorList>
    </citation>
    <scope>NUCLEOTIDE SEQUENCE</scope>
    <source>
        <tissue evidence="1">Skin</tissue>
    </source>
</reference>
<dbReference type="EMBL" id="HACG01002520">
    <property type="protein sequence ID" value="CEK49385.1"/>
    <property type="molecule type" value="Transcribed_RNA"/>
</dbReference>
<evidence type="ECO:0000313" key="1">
    <source>
        <dbReference type="EMBL" id="CEK49385.1"/>
    </source>
</evidence>
<proteinExistence type="predicted"/>
<dbReference type="PANTHER" id="PTHR15665:SF1">
    <property type="entry name" value="PROTEIN ASTEROID HOMOLOG 1"/>
    <property type="match status" value="1"/>
</dbReference>
<gene>
    <name evidence="1" type="primary">ORF7549</name>
</gene>
<dbReference type="InterPro" id="IPR026832">
    <property type="entry name" value="Asteroid"/>
</dbReference>
<dbReference type="AlphaFoldDB" id="A0A0B6Y1H8"/>
<sequence>CFEENNCNETSLHLNVERLEEEENDVKVSSNTCEGERDDDFVGEDGSEVEVIENVTQTEGLKTEARQKRGKQFCVEEYTRLNKNLLKGYVEPVYRIGTVSVPSLASLTNLSLEDRKLVLTESLGVDQTFINKFSNDLQLFAACLVVWSRNASPKITRLHLETVIAGVMMLRVAVSLADRKGGIGAGDKRIGEVKEKGDGDQRRG</sequence>
<organism evidence="1">
    <name type="scientific">Arion vulgaris</name>
    <dbReference type="NCBI Taxonomy" id="1028688"/>
    <lineage>
        <taxon>Eukaryota</taxon>
        <taxon>Metazoa</taxon>
        <taxon>Spiralia</taxon>
        <taxon>Lophotrochozoa</taxon>
        <taxon>Mollusca</taxon>
        <taxon>Gastropoda</taxon>
        <taxon>Heterobranchia</taxon>
        <taxon>Euthyneura</taxon>
        <taxon>Panpulmonata</taxon>
        <taxon>Eupulmonata</taxon>
        <taxon>Stylommatophora</taxon>
        <taxon>Helicina</taxon>
        <taxon>Arionoidea</taxon>
        <taxon>Arionidae</taxon>
        <taxon>Arion</taxon>
    </lineage>
</organism>
<protein>
    <submittedName>
        <fullName evidence="1">Uncharacterized protein</fullName>
    </submittedName>
</protein>
<feature type="non-terminal residue" evidence="1">
    <location>
        <position position="204"/>
    </location>
</feature>
<accession>A0A0B6Y1H8</accession>
<dbReference type="PANTHER" id="PTHR15665">
    <property type="entry name" value="ASTEROID PROTEIN"/>
    <property type="match status" value="1"/>
</dbReference>
<name>A0A0B6Y1H8_9EUPU</name>